<proteinExistence type="predicted"/>
<organism evidence="3">
    <name type="scientific">Chromera velia CCMP2878</name>
    <dbReference type="NCBI Taxonomy" id="1169474"/>
    <lineage>
        <taxon>Eukaryota</taxon>
        <taxon>Sar</taxon>
        <taxon>Alveolata</taxon>
        <taxon>Colpodellida</taxon>
        <taxon>Chromeraceae</taxon>
        <taxon>Chromera</taxon>
    </lineage>
</organism>
<evidence type="ECO:0000256" key="1">
    <source>
        <dbReference type="SAM" id="Coils"/>
    </source>
</evidence>
<dbReference type="AlphaFoldDB" id="A0A0G4HGD9"/>
<dbReference type="VEuPathDB" id="CryptoDB:Cvel_27333"/>
<feature type="coiled-coil region" evidence="1">
    <location>
        <begin position="48"/>
        <end position="118"/>
    </location>
</feature>
<feature type="compositionally biased region" description="Basic and acidic residues" evidence="2">
    <location>
        <begin position="1"/>
        <end position="17"/>
    </location>
</feature>
<evidence type="ECO:0000313" key="3">
    <source>
        <dbReference type="EMBL" id="CEM43145.1"/>
    </source>
</evidence>
<evidence type="ECO:0000256" key="2">
    <source>
        <dbReference type="SAM" id="MobiDB-lite"/>
    </source>
</evidence>
<gene>
    <name evidence="3" type="ORF">Cvel_27333</name>
</gene>
<sequence>MEMVESARRAAEGGREEAESEMAYRLRKARKDWESERAQESDASAATVARLMQRLNALETQLAVSEETKAKELNFLESTLRKATNEKELAADAFERRIAASEEKAKQLELLLERQREEMLRNL</sequence>
<keyword evidence="1" id="KW-0175">Coiled coil</keyword>
<name>A0A0G4HGD9_9ALVE</name>
<dbReference type="EMBL" id="CDMZ01002621">
    <property type="protein sequence ID" value="CEM43145.1"/>
    <property type="molecule type" value="Genomic_DNA"/>
</dbReference>
<accession>A0A0G4HGD9</accession>
<feature type="region of interest" description="Disordered" evidence="2">
    <location>
        <begin position="1"/>
        <end position="30"/>
    </location>
</feature>
<protein>
    <submittedName>
        <fullName evidence="3">Uncharacterized protein</fullName>
    </submittedName>
</protein>
<reference evidence="3" key="1">
    <citation type="submission" date="2014-11" db="EMBL/GenBank/DDBJ databases">
        <authorList>
            <person name="Otto D Thomas"/>
            <person name="Naeem Raeece"/>
        </authorList>
    </citation>
    <scope>NUCLEOTIDE SEQUENCE</scope>
</reference>